<protein>
    <submittedName>
        <fullName evidence="1">Uncharacterized protein</fullName>
    </submittedName>
</protein>
<evidence type="ECO:0000313" key="1">
    <source>
        <dbReference type="EMBL" id="KDR23779.1"/>
    </source>
</evidence>
<dbReference type="EMBL" id="KK852444">
    <property type="protein sequence ID" value="KDR23779.1"/>
    <property type="molecule type" value="Genomic_DNA"/>
</dbReference>
<dbReference type="AlphaFoldDB" id="A0A067RV73"/>
<organism evidence="1 2">
    <name type="scientific">Zootermopsis nevadensis</name>
    <name type="common">Dampwood termite</name>
    <dbReference type="NCBI Taxonomy" id="136037"/>
    <lineage>
        <taxon>Eukaryota</taxon>
        <taxon>Metazoa</taxon>
        <taxon>Ecdysozoa</taxon>
        <taxon>Arthropoda</taxon>
        <taxon>Hexapoda</taxon>
        <taxon>Insecta</taxon>
        <taxon>Pterygota</taxon>
        <taxon>Neoptera</taxon>
        <taxon>Polyneoptera</taxon>
        <taxon>Dictyoptera</taxon>
        <taxon>Blattodea</taxon>
        <taxon>Blattoidea</taxon>
        <taxon>Termitoidae</taxon>
        <taxon>Termopsidae</taxon>
        <taxon>Zootermopsis</taxon>
    </lineage>
</organism>
<proteinExistence type="predicted"/>
<name>A0A067RV73_ZOONE</name>
<accession>A0A067RV73</accession>
<sequence>MKELLQVNASTSLARTNVLTRITQPRYDNATEYFHKHFNENRYGYAFNVRRKVREDRRFTISALSLHFPEISRTALYEIVTERLHYRKLCSRWVPKMLTEEHKKRRSASALTFLTRYHEEGDEMCHIVTGD</sequence>
<gene>
    <name evidence="1" type="ORF">L798_11353</name>
</gene>
<evidence type="ECO:0000313" key="2">
    <source>
        <dbReference type="Proteomes" id="UP000027135"/>
    </source>
</evidence>
<reference evidence="1 2" key="1">
    <citation type="journal article" date="2014" name="Nat. Commun.">
        <title>Molecular traces of alternative social organization in a termite genome.</title>
        <authorList>
            <person name="Terrapon N."/>
            <person name="Li C."/>
            <person name="Robertson H.M."/>
            <person name="Ji L."/>
            <person name="Meng X."/>
            <person name="Booth W."/>
            <person name="Chen Z."/>
            <person name="Childers C.P."/>
            <person name="Glastad K.M."/>
            <person name="Gokhale K."/>
            <person name="Gowin J."/>
            <person name="Gronenberg W."/>
            <person name="Hermansen R.A."/>
            <person name="Hu H."/>
            <person name="Hunt B.G."/>
            <person name="Huylmans A.K."/>
            <person name="Khalil S.M."/>
            <person name="Mitchell R.D."/>
            <person name="Munoz-Torres M.C."/>
            <person name="Mustard J.A."/>
            <person name="Pan H."/>
            <person name="Reese J.T."/>
            <person name="Scharf M.E."/>
            <person name="Sun F."/>
            <person name="Vogel H."/>
            <person name="Xiao J."/>
            <person name="Yang W."/>
            <person name="Yang Z."/>
            <person name="Yang Z."/>
            <person name="Zhou J."/>
            <person name="Zhu J."/>
            <person name="Brent C.S."/>
            <person name="Elsik C.G."/>
            <person name="Goodisman M.A."/>
            <person name="Liberles D.A."/>
            <person name="Roe R.M."/>
            <person name="Vargo E.L."/>
            <person name="Vilcinskas A."/>
            <person name="Wang J."/>
            <person name="Bornberg-Bauer E."/>
            <person name="Korb J."/>
            <person name="Zhang G."/>
            <person name="Liebig J."/>
        </authorList>
    </citation>
    <scope>NUCLEOTIDE SEQUENCE [LARGE SCALE GENOMIC DNA]</scope>
    <source>
        <tissue evidence="1">Whole organism</tissue>
    </source>
</reference>
<dbReference type="Proteomes" id="UP000027135">
    <property type="component" value="Unassembled WGS sequence"/>
</dbReference>
<dbReference type="InParanoid" id="A0A067RV73"/>
<keyword evidence="2" id="KW-1185">Reference proteome</keyword>